<name>A0A6G1X8G8_9BACI</name>
<dbReference type="RefSeq" id="WP_153729045.1">
    <property type="nucleotide sequence ID" value="NZ_WJNH01000007.1"/>
</dbReference>
<protein>
    <submittedName>
        <fullName evidence="1">DUF4440 domain-containing protein</fullName>
    </submittedName>
</protein>
<evidence type="ECO:0000313" key="1">
    <source>
        <dbReference type="EMBL" id="MRG87170.1"/>
    </source>
</evidence>
<reference evidence="1 2" key="1">
    <citation type="submission" date="2019-11" db="EMBL/GenBank/DDBJ databases">
        <authorList>
            <person name="Li J."/>
        </authorList>
    </citation>
    <scope>NUCLEOTIDE SEQUENCE [LARGE SCALE GENOMIC DNA]</scope>
    <source>
        <strain evidence="1 2">J4</strain>
    </source>
</reference>
<dbReference type="EMBL" id="WJNH01000007">
    <property type="protein sequence ID" value="MRG87170.1"/>
    <property type="molecule type" value="Genomic_DNA"/>
</dbReference>
<dbReference type="Gene3D" id="3.10.450.50">
    <property type="match status" value="1"/>
</dbReference>
<sequence>MTIEQELSKNVFKMMDLHNKFSEGLYEEMNSLYSNDFQGRLYMPWVDEVRHFNAENIKEGNKSAAEYYKGKNIQFAFTGLKIVPQSTNQATVSYEVVHQNKEQVVMVRGLALEVWRKESDGQWRIIRWYEEKGMRT</sequence>
<dbReference type="InterPro" id="IPR032710">
    <property type="entry name" value="NTF2-like_dom_sf"/>
</dbReference>
<keyword evidence="2" id="KW-1185">Reference proteome</keyword>
<accession>A0A6G1X8G8</accession>
<comment type="caution">
    <text evidence="1">The sequence shown here is derived from an EMBL/GenBank/DDBJ whole genome shotgun (WGS) entry which is preliminary data.</text>
</comment>
<proteinExistence type="predicted"/>
<organism evidence="1 2">
    <name type="scientific">Salinibacillus xinjiangensis</name>
    <dbReference type="NCBI Taxonomy" id="1229268"/>
    <lineage>
        <taxon>Bacteria</taxon>
        <taxon>Bacillati</taxon>
        <taxon>Bacillota</taxon>
        <taxon>Bacilli</taxon>
        <taxon>Bacillales</taxon>
        <taxon>Bacillaceae</taxon>
        <taxon>Salinibacillus</taxon>
    </lineage>
</organism>
<gene>
    <name evidence="1" type="ORF">GH754_12710</name>
</gene>
<dbReference type="OrthoDB" id="2703414at2"/>
<dbReference type="SUPFAM" id="SSF54427">
    <property type="entry name" value="NTF2-like"/>
    <property type="match status" value="1"/>
</dbReference>
<dbReference type="AlphaFoldDB" id="A0A6G1X8G8"/>
<dbReference type="Proteomes" id="UP000480185">
    <property type="component" value="Unassembled WGS sequence"/>
</dbReference>
<evidence type="ECO:0000313" key="2">
    <source>
        <dbReference type="Proteomes" id="UP000480185"/>
    </source>
</evidence>